<evidence type="ECO:0000313" key="2">
    <source>
        <dbReference type="EMBL" id="GJE98521.1"/>
    </source>
</evidence>
<evidence type="ECO:0000313" key="3">
    <source>
        <dbReference type="Proteomes" id="UP000703269"/>
    </source>
</evidence>
<feature type="region of interest" description="Disordered" evidence="1">
    <location>
        <begin position="1"/>
        <end position="28"/>
    </location>
</feature>
<proteinExistence type="predicted"/>
<organism evidence="2 3">
    <name type="scientific">Phanerochaete sordida</name>
    <dbReference type="NCBI Taxonomy" id="48140"/>
    <lineage>
        <taxon>Eukaryota</taxon>
        <taxon>Fungi</taxon>
        <taxon>Dikarya</taxon>
        <taxon>Basidiomycota</taxon>
        <taxon>Agaricomycotina</taxon>
        <taxon>Agaricomycetes</taxon>
        <taxon>Polyporales</taxon>
        <taxon>Phanerochaetaceae</taxon>
        <taxon>Phanerochaete</taxon>
    </lineage>
</organism>
<accession>A0A9P3GPK0</accession>
<dbReference type="EMBL" id="BPQB01000089">
    <property type="protein sequence ID" value="GJE98521.1"/>
    <property type="molecule type" value="Genomic_DNA"/>
</dbReference>
<protein>
    <submittedName>
        <fullName evidence="2">Uncharacterized protein</fullName>
    </submittedName>
</protein>
<keyword evidence="3" id="KW-1185">Reference proteome</keyword>
<dbReference type="Proteomes" id="UP000703269">
    <property type="component" value="Unassembled WGS sequence"/>
</dbReference>
<dbReference type="AlphaFoldDB" id="A0A9P3GPK0"/>
<evidence type="ECO:0000256" key="1">
    <source>
        <dbReference type="SAM" id="MobiDB-lite"/>
    </source>
</evidence>
<name>A0A9P3GPK0_9APHY</name>
<comment type="caution">
    <text evidence="2">The sequence shown here is derived from an EMBL/GenBank/DDBJ whole genome shotgun (WGS) entry which is preliminary data.</text>
</comment>
<gene>
    <name evidence="2" type="ORF">PsYK624_147530</name>
</gene>
<reference evidence="2 3" key="1">
    <citation type="submission" date="2021-08" db="EMBL/GenBank/DDBJ databases">
        <title>Draft Genome Sequence of Phanerochaete sordida strain YK-624.</title>
        <authorList>
            <person name="Mori T."/>
            <person name="Dohra H."/>
            <person name="Suzuki T."/>
            <person name="Kawagishi H."/>
            <person name="Hirai H."/>
        </authorList>
    </citation>
    <scope>NUCLEOTIDE SEQUENCE [LARGE SCALE GENOMIC DNA]</scope>
    <source>
        <strain evidence="2 3">YK-624</strain>
    </source>
</reference>
<sequence>MSLPSYSLVLPAPRNGTPKRQHTCRGDIRESGDKGFTVQLEDALVVCTDCAAAEILLAPTSSFVIIRSLGKLYSYVPYYSTTGGGGH</sequence>